<evidence type="ECO:0000313" key="9">
    <source>
        <dbReference type="Proteomes" id="UP001595548"/>
    </source>
</evidence>
<keyword evidence="9" id="KW-1185">Reference proteome</keyword>
<keyword evidence="5" id="KW-0378">Hydrolase</keyword>
<dbReference type="InterPro" id="IPR001792">
    <property type="entry name" value="Acylphosphatase-like_dom"/>
</dbReference>
<accession>A0ABV7HME9</accession>
<gene>
    <name evidence="8" type="ORF">ACFOEB_02320</name>
</gene>
<dbReference type="InterPro" id="IPR017968">
    <property type="entry name" value="Acylphosphatase_CS"/>
</dbReference>
<dbReference type="PROSITE" id="PS00151">
    <property type="entry name" value="ACYLPHOSPHATASE_2"/>
    <property type="match status" value="1"/>
</dbReference>
<evidence type="ECO:0000259" key="7">
    <source>
        <dbReference type="PROSITE" id="PS51160"/>
    </source>
</evidence>
<sequence>MHNNGKHYLVSGRVQGVSYRASTATKAKELGLTGWVRNLVDGRVELMACGPAALLSELEAWLWQGPAAAEVTHVEAAVATIKAPSGFVVAETANKTAEV</sequence>
<comment type="caution">
    <text evidence="8">The sequence shown here is derived from an EMBL/GenBank/DDBJ whole genome shotgun (WGS) entry which is preliminary data.</text>
</comment>
<dbReference type="RefSeq" id="WP_339617438.1">
    <property type="nucleotide sequence ID" value="NZ_AP031500.1"/>
</dbReference>
<evidence type="ECO:0000256" key="5">
    <source>
        <dbReference type="PROSITE-ProRule" id="PRU00520"/>
    </source>
</evidence>
<evidence type="ECO:0000313" key="8">
    <source>
        <dbReference type="EMBL" id="MFC3154021.1"/>
    </source>
</evidence>
<dbReference type="Proteomes" id="UP001595548">
    <property type="component" value="Unassembled WGS sequence"/>
</dbReference>
<feature type="active site" evidence="5">
    <location>
        <position position="38"/>
    </location>
</feature>
<dbReference type="Gene3D" id="3.30.70.100">
    <property type="match status" value="1"/>
</dbReference>
<feature type="domain" description="Acylphosphatase-like" evidence="7">
    <location>
        <begin position="5"/>
        <end position="91"/>
    </location>
</feature>
<dbReference type="InterPro" id="IPR020456">
    <property type="entry name" value="Acylphosphatase"/>
</dbReference>
<feature type="active site" evidence="5">
    <location>
        <position position="20"/>
    </location>
</feature>
<dbReference type="PROSITE" id="PS51160">
    <property type="entry name" value="ACYLPHOSPHATASE_3"/>
    <property type="match status" value="1"/>
</dbReference>
<dbReference type="PRINTS" id="PR00112">
    <property type="entry name" value="ACYLPHPHTASE"/>
</dbReference>
<proteinExistence type="inferred from homology"/>
<reference evidence="9" key="1">
    <citation type="journal article" date="2019" name="Int. J. Syst. Evol. Microbiol.">
        <title>The Global Catalogue of Microorganisms (GCM) 10K type strain sequencing project: providing services to taxonomists for standard genome sequencing and annotation.</title>
        <authorList>
            <consortium name="The Broad Institute Genomics Platform"/>
            <consortium name="The Broad Institute Genome Sequencing Center for Infectious Disease"/>
            <person name="Wu L."/>
            <person name="Ma J."/>
        </authorList>
    </citation>
    <scope>NUCLEOTIDE SEQUENCE [LARGE SCALE GENOMIC DNA]</scope>
    <source>
        <strain evidence="9">KCTC 52141</strain>
    </source>
</reference>
<organism evidence="8 9">
    <name type="scientific">Gilvimarinus japonicus</name>
    <dbReference type="NCBI Taxonomy" id="1796469"/>
    <lineage>
        <taxon>Bacteria</taxon>
        <taxon>Pseudomonadati</taxon>
        <taxon>Pseudomonadota</taxon>
        <taxon>Gammaproteobacteria</taxon>
        <taxon>Cellvibrionales</taxon>
        <taxon>Cellvibrionaceae</taxon>
        <taxon>Gilvimarinus</taxon>
    </lineage>
</organism>
<dbReference type="SUPFAM" id="SSF54975">
    <property type="entry name" value="Acylphosphatase/BLUF domain-like"/>
    <property type="match status" value="1"/>
</dbReference>
<dbReference type="PANTHER" id="PTHR47268">
    <property type="entry name" value="ACYLPHOSPHATASE"/>
    <property type="match status" value="1"/>
</dbReference>
<evidence type="ECO:0000256" key="3">
    <source>
        <dbReference type="ARBA" id="ARBA00015991"/>
    </source>
</evidence>
<dbReference type="Pfam" id="PF00708">
    <property type="entry name" value="Acylphosphatase"/>
    <property type="match status" value="1"/>
</dbReference>
<comment type="similarity">
    <text evidence="1 6">Belongs to the acylphosphatase family.</text>
</comment>
<evidence type="ECO:0000256" key="4">
    <source>
        <dbReference type="ARBA" id="ARBA00047645"/>
    </source>
</evidence>
<name>A0ABV7HME9_9GAMM</name>
<dbReference type="EC" id="3.6.1.7" evidence="2 5"/>
<evidence type="ECO:0000256" key="1">
    <source>
        <dbReference type="ARBA" id="ARBA00005614"/>
    </source>
</evidence>
<evidence type="ECO:0000256" key="2">
    <source>
        <dbReference type="ARBA" id="ARBA00012150"/>
    </source>
</evidence>
<dbReference type="PANTHER" id="PTHR47268:SF4">
    <property type="entry name" value="ACYLPHOSPHATASE"/>
    <property type="match status" value="1"/>
</dbReference>
<protein>
    <recommendedName>
        <fullName evidence="3 5">acylphosphatase</fullName>
        <ecNumber evidence="2 5">3.6.1.7</ecNumber>
    </recommendedName>
</protein>
<dbReference type="EMBL" id="JBHRTL010000003">
    <property type="protein sequence ID" value="MFC3154021.1"/>
    <property type="molecule type" value="Genomic_DNA"/>
</dbReference>
<comment type="catalytic activity">
    <reaction evidence="4 5">
        <text>an acyl phosphate + H2O = a carboxylate + phosphate + H(+)</text>
        <dbReference type="Rhea" id="RHEA:14965"/>
        <dbReference type="ChEBI" id="CHEBI:15377"/>
        <dbReference type="ChEBI" id="CHEBI:15378"/>
        <dbReference type="ChEBI" id="CHEBI:29067"/>
        <dbReference type="ChEBI" id="CHEBI:43474"/>
        <dbReference type="ChEBI" id="CHEBI:59918"/>
        <dbReference type="EC" id="3.6.1.7"/>
    </reaction>
</comment>
<evidence type="ECO:0000256" key="6">
    <source>
        <dbReference type="RuleBase" id="RU004168"/>
    </source>
</evidence>
<dbReference type="InterPro" id="IPR036046">
    <property type="entry name" value="Acylphosphatase-like_dom_sf"/>
</dbReference>